<name>A0AAD1SBR5_PELCU</name>
<keyword evidence="6" id="KW-1015">Disulfide bond</keyword>
<evidence type="ECO:0008006" key="10">
    <source>
        <dbReference type="Google" id="ProtNLM"/>
    </source>
</evidence>
<protein>
    <recommendedName>
        <fullName evidence="10">Avidin</fullName>
    </recommendedName>
</protein>
<dbReference type="Proteomes" id="UP001295444">
    <property type="component" value="Chromosome 05"/>
</dbReference>
<keyword evidence="3" id="KW-0964">Secreted</keyword>
<keyword evidence="5" id="KW-0092">Biotin</keyword>
<dbReference type="PRINTS" id="PR00709">
    <property type="entry name" value="AVIDIN"/>
</dbReference>
<feature type="disulfide bond" evidence="6">
    <location>
        <begin position="22"/>
        <end position="98"/>
    </location>
</feature>
<evidence type="ECO:0000256" key="5">
    <source>
        <dbReference type="ARBA" id="ARBA00023267"/>
    </source>
</evidence>
<evidence type="ECO:0000256" key="2">
    <source>
        <dbReference type="ARBA" id="ARBA00006297"/>
    </source>
</evidence>
<dbReference type="InterPro" id="IPR005468">
    <property type="entry name" value="Avidin/str"/>
</dbReference>
<dbReference type="EMBL" id="OW240916">
    <property type="protein sequence ID" value="CAH2296929.1"/>
    <property type="molecule type" value="Genomic_DNA"/>
</dbReference>
<keyword evidence="9" id="KW-1185">Reference proteome</keyword>
<dbReference type="InterPro" id="IPR051764">
    <property type="entry name" value="Avidin/Streptavidin-rel"/>
</dbReference>
<feature type="signal peptide" evidence="7">
    <location>
        <begin position="1"/>
        <end position="18"/>
    </location>
</feature>
<evidence type="ECO:0000313" key="9">
    <source>
        <dbReference type="Proteomes" id="UP001295444"/>
    </source>
</evidence>
<evidence type="ECO:0000256" key="7">
    <source>
        <dbReference type="SAM" id="SignalP"/>
    </source>
</evidence>
<comment type="subcellular location">
    <subcellularLocation>
        <location evidence="1">Secreted</location>
    </subcellularLocation>
</comment>
<evidence type="ECO:0000256" key="4">
    <source>
        <dbReference type="ARBA" id="ARBA00022729"/>
    </source>
</evidence>
<evidence type="ECO:0000256" key="6">
    <source>
        <dbReference type="PIRSR" id="PIRSR605468-51"/>
    </source>
</evidence>
<evidence type="ECO:0000313" key="8">
    <source>
        <dbReference type="EMBL" id="CAH2296929.1"/>
    </source>
</evidence>
<dbReference type="InterPro" id="IPR005469">
    <property type="entry name" value="Avidin"/>
</dbReference>
<reference evidence="8" key="1">
    <citation type="submission" date="2022-03" db="EMBL/GenBank/DDBJ databases">
        <authorList>
            <person name="Alioto T."/>
            <person name="Alioto T."/>
            <person name="Gomez Garrido J."/>
        </authorList>
    </citation>
    <scope>NUCLEOTIDE SEQUENCE</scope>
</reference>
<dbReference type="PROSITE" id="PS51326">
    <property type="entry name" value="AVIDIN_2"/>
    <property type="match status" value="1"/>
</dbReference>
<dbReference type="Gene3D" id="2.40.128.30">
    <property type="entry name" value="Avidin-like"/>
    <property type="match status" value="1"/>
</dbReference>
<keyword evidence="4 7" id="KW-0732">Signal</keyword>
<organism evidence="8 9">
    <name type="scientific">Pelobates cultripes</name>
    <name type="common">Western spadefoot toad</name>
    <dbReference type="NCBI Taxonomy" id="61616"/>
    <lineage>
        <taxon>Eukaryota</taxon>
        <taxon>Metazoa</taxon>
        <taxon>Chordata</taxon>
        <taxon>Craniata</taxon>
        <taxon>Vertebrata</taxon>
        <taxon>Euteleostomi</taxon>
        <taxon>Amphibia</taxon>
        <taxon>Batrachia</taxon>
        <taxon>Anura</taxon>
        <taxon>Pelobatoidea</taxon>
        <taxon>Pelobatidae</taxon>
        <taxon>Pelobates</taxon>
    </lineage>
</organism>
<evidence type="ECO:0000256" key="3">
    <source>
        <dbReference type="ARBA" id="ARBA00022525"/>
    </source>
</evidence>
<accession>A0AAD1SBR5</accession>
<feature type="chain" id="PRO_5042132796" description="Avidin" evidence="7">
    <location>
        <begin position="19"/>
        <end position="138"/>
    </location>
</feature>
<sequence>MDLFEVLVLALLSIGAHASNQCSLAGRWRNELGSTIIISSANIHGTFSGTYMTGVSLSNANITETPITGFQQDSNEPTFGFTVKWAFSDSITVFTGQCFLNSTGGKVLHTSWLLRSTAVNEADNWKATRVGVNTFTPI</sequence>
<dbReference type="GO" id="GO:0005576">
    <property type="term" value="C:extracellular region"/>
    <property type="evidence" value="ECO:0007669"/>
    <property type="project" value="UniProtKB-SubCell"/>
</dbReference>
<comment type="similarity">
    <text evidence="2">Belongs to the avidin/streptavidin family.</text>
</comment>
<dbReference type="GO" id="GO:0009374">
    <property type="term" value="F:biotin binding"/>
    <property type="evidence" value="ECO:0007669"/>
    <property type="project" value="InterPro"/>
</dbReference>
<dbReference type="PANTHER" id="PTHR34399:SF4">
    <property type="entry name" value="AVD PROTEIN"/>
    <property type="match status" value="1"/>
</dbReference>
<dbReference type="Pfam" id="PF01382">
    <property type="entry name" value="Avidin"/>
    <property type="match status" value="1"/>
</dbReference>
<gene>
    <name evidence="8" type="ORF">PECUL_23A016915</name>
</gene>
<dbReference type="InterPro" id="IPR036896">
    <property type="entry name" value="Avidin-like_sf"/>
</dbReference>
<proteinExistence type="inferred from homology"/>
<dbReference type="SUPFAM" id="SSF50876">
    <property type="entry name" value="Avidin/streptavidin"/>
    <property type="match status" value="1"/>
</dbReference>
<evidence type="ECO:0000256" key="1">
    <source>
        <dbReference type="ARBA" id="ARBA00004613"/>
    </source>
</evidence>
<dbReference type="PANTHER" id="PTHR34399">
    <property type="entry name" value="AVIDIN-RELATED"/>
    <property type="match status" value="1"/>
</dbReference>
<dbReference type="AlphaFoldDB" id="A0AAD1SBR5"/>